<gene>
    <name evidence="1" type="ORF">BCR36DRAFT_295030</name>
</gene>
<dbReference type="STRING" id="1754191.A0A1Y1V578"/>
<evidence type="ECO:0000313" key="1">
    <source>
        <dbReference type="EMBL" id="ORX47570.1"/>
    </source>
</evidence>
<reference evidence="1 2" key="2">
    <citation type="submission" date="2016-08" db="EMBL/GenBank/DDBJ databases">
        <title>Pervasive Adenine N6-methylation of Active Genes in Fungi.</title>
        <authorList>
            <consortium name="DOE Joint Genome Institute"/>
            <person name="Mondo S.J."/>
            <person name="Dannebaum R.O."/>
            <person name="Kuo R.C."/>
            <person name="Labutti K."/>
            <person name="Haridas S."/>
            <person name="Kuo A."/>
            <person name="Salamov A."/>
            <person name="Ahrendt S.R."/>
            <person name="Lipzen A."/>
            <person name="Sullivan W."/>
            <person name="Andreopoulos W.B."/>
            <person name="Clum A."/>
            <person name="Lindquist E."/>
            <person name="Daum C."/>
            <person name="Ramamoorthy G.K."/>
            <person name="Gryganskyi A."/>
            <person name="Culley D."/>
            <person name="Magnuson J.K."/>
            <person name="James T.Y."/>
            <person name="O'Malley M.A."/>
            <person name="Stajich J.E."/>
            <person name="Spatafora J.W."/>
            <person name="Visel A."/>
            <person name="Grigoriev I.V."/>
        </authorList>
    </citation>
    <scope>NUCLEOTIDE SEQUENCE [LARGE SCALE GENOMIC DNA]</scope>
    <source>
        <strain evidence="2">finn</strain>
    </source>
</reference>
<reference evidence="1 2" key="1">
    <citation type="submission" date="2016-08" db="EMBL/GenBank/DDBJ databases">
        <title>Genomes of anaerobic fungi encode conserved fungal cellulosomes for biomass hydrolysis.</title>
        <authorList>
            <consortium name="DOE Joint Genome Institute"/>
            <person name="Haitjema C.H."/>
            <person name="Gilmore S.P."/>
            <person name="Henske J.K."/>
            <person name="Solomon K.V."/>
            <person name="De Groot R."/>
            <person name="Kuo A."/>
            <person name="Mondo S.J."/>
            <person name="Salamov A.A."/>
            <person name="Labutti K."/>
            <person name="Zhao Z."/>
            <person name="Chiniquy J."/>
            <person name="Barry K."/>
            <person name="Brewer H.M."/>
            <person name="Purvine S.O."/>
            <person name="Wright A.T."/>
            <person name="Boxma B."/>
            <person name="Van Alen T."/>
            <person name="Hackstein J.H."/>
            <person name="Baker S.E."/>
            <person name="Grigoriev I.V."/>
            <person name="O'Malley M.A."/>
        </authorList>
    </citation>
    <scope>NUCLEOTIDE SEQUENCE [LARGE SCALE GENOMIC DNA]</scope>
    <source>
        <strain evidence="2">finn</strain>
    </source>
</reference>
<keyword evidence="2" id="KW-1185">Reference proteome</keyword>
<organism evidence="1 2">
    <name type="scientific">Piromyces finnis</name>
    <dbReference type="NCBI Taxonomy" id="1754191"/>
    <lineage>
        <taxon>Eukaryota</taxon>
        <taxon>Fungi</taxon>
        <taxon>Fungi incertae sedis</taxon>
        <taxon>Chytridiomycota</taxon>
        <taxon>Chytridiomycota incertae sedis</taxon>
        <taxon>Neocallimastigomycetes</taxon>
        <taxon>Neocallimastigales</taxon>
        <taxon>Neocallimastigaceae</taxon>
        <taxon>Piromyces</taxon>
    </lineage>
</organism>
<proteinExistence type="predicted"/>
<sequence>MRKLVANSLYKFKKMNIKIGLFFLILITYVYSVIVDEAQFADLISKIDDEIIINIDSEIYISNDFIVNDNHKKIIIIGKSVETSFIKFENLSNKLYFGENVKEIEIKNISIIGNIFFNNIKSVFFDSVSITGNIDSYFDIDINDYIKFKNVTYNPSSYSSDNCINLSGNVEIVDSTFKGSSQCNNRLFNFFGLEYYDLYIENSNFSGEYKCGCVNIDKGHEVNIYKSTFDNAYVPKIFEGGGGLKIKNSNTHLKNCNFTNNYVMHEGGALYLEDIFGFEADGLEVVNNTAIYKGSMVFISTIEDIGSTAIFKNIRQINTGINNERIQEGGLGFRFIHKYI</sequence>
<accession>A0A1Y1V578</accession>
<dbReference type="InterPro" id="IPR011050">
    <property type="entry name" value="Pectin_lyase_fold/virulence"/>
</dbReference>
<dbReference type="Proteomes" id="UP000193719">
    <property type="component" value="Unassembled WGS sequence"/>
</dbReference>
<comment type="caution">
    <text evidence="1">The sequence shown here is derived from an EMBL/GenBank/DDBJ whole genome shotgun (WGS) entry which is preliminary data.</text>
</comment>
<protein>
    <recommendedName>
        <fullName evidence="3">Right handed beta helix domain-containing protein</fullName>
    </recommendedName>
</protein>
<dbReference type="AlphaFoldDB" id="A0A1Y1V578"/>
<evidence type="ECO:0008006" key="3">
    <source>
        <dbReference type="Google" id="ProtNLM"/>
    </source>
</evidence>
<evidence type="ECO:0000313" key="2">
    <source>
        <dbReference type="Proteomes" id="UP000193719"/>
    </source>
</evidence>
<dbReference type="EMBL" id="MCFH01000030">
    <property type="protein sequence ID" value="ORX47570.1"/>
    <property type="molecule type" value="Genomic_DNA"/>
</dbReference>
<dbReference type="SUPFAM" id="SSF51126">
    <property type="entry name" value="Pectin lyase-like"/>
    <property type="match status" value="1"/>
</dbReference>
<name>A0A1Y1V578_9FUNG</name>